<comment type="caution">
    <text evidence="1">The sequence shown here is derived from an EMBL/GenBank/DDBJ whole genome shotgun (WGS) entry which is preliminary data.</text>
</comment>
<accession>A0A8H6X8V8</accession>
<organism evidence="1 2">
    <name type="scientific">Mycena sanguinolenta</name>
    <dbReference type="NCBI Taxonomy" id="230812"/>
    <lineage>
        <taxon>Eukaryota</taxon>
        <taxon>Fungi</taxon>
        <taxon>Dikarya</taxon>
        <taxon>Basidiomycota</taxon>
        <taxon>Agaricomycotina</taxon>
        <taxon>Agaricomycetes</taxon>
        <taxon>Agaricomycetidae</taxon>
        <taxon>Agaricales</taxon>
        <taxon>Marasmiineae</taxon>
        <taxon>Mycenaceae</taxon>
        <taxon>Mycena</taxon>
    </lineage>
</organism>
<keyword evidence="2" id="KW-1185">Reference proteome</keyword>
<sequence length="217" mass="24712">MAAIPLTPLQYAVRYPSSLSMEHMLRQMSSGGCDYVPYLPLLEAQGFTAQRMRAMVRWDRGHLAIVLRALERRSVQRFGHPAMPRDVLERFIADFDRIDCSGPLAVQLPTSSPLLEPDVTLRAFLGNVMGFNLSARRALFLRSSFTVQRMIRMLSWTTKQIHEAVQLRLLDRRYLRASKRGRSKVVGRGLSTLEMHALELSILGAMQEAEVAEEDWP</sequence>
<evidence type="ECO:0000313" key="1">
    <source>
        <dbReference type="EMBL" id="KAF7336617.1"/>
    </source>
</evidence>
<dbReference type="AlphaFoldDB" id="A0A8H6X8V8"/>
<dbReference type="OrthoDB" id="3020716at2759"/>
<dbReference type="Proteomes" id="UP000623467">
    <property type="component" value="Unassembled WGS sequence"/>
</dbReference>
<dbReference type="EMBL" id="JACAZH010000036">
    <property type="protein sequence ID" value="KAF7336617.1"/>
    <property type="molecule type" value="Genomic_DNA"/>
</dbReference>
<evidence type="ECO:0000313" key="2">
    <source>
        <dbReference type="Proteomes" id="UP000623467"/>
    </source>
</evidence>
<gene>
    <name evidence="1" type="ORF">MSAN_02293900</name>
</gene>
<proteinExistence type="predicted"/>
<reference evidence="1" key="1">
    <citation type="submission" date="2020-05" db="EMBL/GenBank/DDBJ databases">
        <title>Mycena genomes resolve the evolution of fungal bioluminescence.</title>
        <authorList>
            <person name="Tsai I.J."/>
        </authorList>
    </citation>
    <scope>NUCLEOTIDE SEQUENCE</scope>
    <source>
        <strain evidence="1">160909Yilan</strain>
    </source>
</reference>
<name>A0A8H6X8V8_9AGAR</name>
<protein>
    <submittedName>
        <fullName evidence="1">Uncharacterized protein</fullName>
    </submittedName>
</protein>